<evidence type="ECO:0000313" key="1">
    <source>
        <dbReference type="EMBL" id="PQO27929.1"/>
    </source>
</evidence>
<dbReference type="PANTHER" id="PTHR38031">
    <property type="entry name" value="SULFUR CARRIER PROTEIN SLR0821-RELATED"/>
    <property type="match status" value="1"/>
</dbReference>
<dbReference type="Pfam" id="PF02597">
    <property type="entry name" value="ThiS"/>
    <property type="match status" value="1"/>
</dbReference>
<proteinExistence type="predicted"/>
<dbReference type="EMBL" id="PUIA01000051">
    <property type="protein sequence ID" value="PQO27929.1"/>
    <property type="molecule type" value="Genomic_DNA"/>
</dbReference>
<dbReference type="PANTHER" id="PTHR38031:SF1">
    <property type="entry name" value="SULFUR CARRIER PROTEIN CYSO"/>
    <property type="match status" value="1"/>
</dbReference>
<dbReference type="Gene3D" id="3.10.20.30">
    <property type="match status" value="1"/>
</dbReference>
<organism evidence="1 2">
    <name type="scientific">Blastopirellula marina</name>
    <dbReference type="NCBI Taxonomy" id="124"/>
    <lineage>
        <taxon>Bacteria</taxon>
        <taxon>Pseudomonadati</taxon>
        <taxon>Planctomycetota</taxon>
        <taxon>Planctomycetia</taxon>
        <taxon>Pirellulales</taxon>
        <taxon>Pirellulaceae</taxon>
        <taxon>Blastopirellula</taxon>
    </lineage>
</organism>
<dbReference type="SUPFAM" id="SSF54285">
    <property type="entry name" value="MoaD/ThiS"/>
    <property type="match status" value="1"/>
</dbReference>
<sequence>MGPLNFFQVSVDSVHRSSTSFQGMVRNFPALFSSSVFPWAFRSMSVSVQIPYALRHECEGKAEVAVSAGSVQQALTALKNQQPKLYRNVCDETGAVRKHINLFVNESLIHRRDGLDTKLGPGDLLFIMTAVSGG</sequence>
<dbReference type="Proteomes" id="UP000240009">
    <property type="component" value="Unassembled WGS sequence"/>
</dbReference>
<reference evidence="1 2" key="1">
    <citation type="submission" date="2018-02" db="EMBL/GenBank/DDBJ databases">
        <title>Comparative genomes isolates from brazilian mangrove.</title>
        <authorList>
            <person name="Araujo J.E."/>
            <person name="Taketani R.G."/>
            <person name="Silva M.C.P."/>
            <person name="Loureco M.V."/>
            <person name="Andreote F.D."/>
        </authorList>
    </citation>
    <scope>NUCLEOTIDE SEQUENCE [LARGE SCALE GENOMIC DNA]</scope>
    <source>
        <strain evidence="1 2">HEX-2 MGV</strain>
    </source>
</reference>
<comment type="caution">
    <text evidence="1">The sequence shown here is derived from an EMBL/GenBank/DDBJ whole genome shotgun (WGS) entry which is preliminary data.</text>
</comment>
<gene>
    <name evidence="1" type="ORF">C5Y96_16230</name>
</gene>
<evidence type="ECO:0000313" key="2">
    <source>
        <dbReference type="Proteomes" id="UP000240009"/>
    </source>
</evidence>
<dbReference type="InterPro" id="IPR016155">
    <property type="entry name" value="Mopterin_synth/thiamin_S_b"/>
</dbReference>
<dbReference type="InterPro" id="IPR052045">
    <property type="entry name" value="Sulfur_Carrier/Prot_Modifier"/>
</dbReference>
<dbReference type="InterPro" id="IPR003749">
    <property type="entry name" value="ThiS/MoaD-like"/>
</dbReference>
<protein>
    <recommendedName>
        <fullName evidence="3">Molybdopterin synthase sulfur carrier subunit</fullName>
    </recommendedName>
</protein>
<name>A0A2S8F6Y8_9BACT</name>
<accession>A0A2S8F6Y8</accession>
<dbReference type="InterPro" id="IPR012675">
    <property type="entry name" value="Beta-grasp_dom_sf"/>
</dbReference>
<dbReference type="AlphaFoldDB" id="A0A2S8F6Y8"/>
<evidence type="ECO:0008006" key="3">
    <source>
        <dbReference type="Google" id="ProtNLM"/>
    </source>
</evidence>